<feature type="compositionally biased region" description="Polar residues" evidence="6">
    <location>
        <begin position="799"/>
        <end position="814"/>
    </location>
</feature>
<dbReference type="Proteomes" id="UP001220324">
    <property type="component" value="Unassembled WGS sequence"/>
</dbReference>
<accession>A0AAD6D7E9</accession>
<dbReference type="Pfam" id="PF04082">
    <property type="entry name" value="Fungal_trans"/>
    <property type="match status" value="1"/>
</dbReference>
<dbReference type="Gene3D" id="4.10.240.10">
    <property type="entry name" value="Zn(2)-C6 fungal-type DNA-binding domain"/>
    <property type="match status" value="1"/>
</dbReference>
<sequence>MAELRLTGIDNPDRLGNPHPPSTPRMSNEILHPGISRSPMNTGTHGNAKIAIPRQRSAAAPRLSRRVPRACESCRIRKTKCSGDTPSCRQCRELRVVCLYPLGMREANTVHIRAVFTLTNSKTRQQEELFKKLQVSQSLLKEAEQFVPGRTAKRIQEFLQDSDSGYISNDINGDQFREGPAETPQEPAYEPASSDSSIGSLSALDEVEYDVNLTKESRATGYIGKSSEITWMQRLQQEILQCTNTFDKDYTAGNYLGPHEINYHLDDFDIGVSEPVQMYWVPPRSLADRLLDTYLRVAHPYIPILNRPLFCSQYERFFDRPNLPGDKWMAILNIVFAIAATYAHTAELSWRGDPKDHLLYLTRARMLSMSGDEVFRHPDLQQVQVEGLMAFYLLSTDQIHRAWRMSALAIRSAVALGINLKSSNPMITNVSKEVRNRVWWSLITIENKLSLMTGRPNCISVSMCASPFPLPFEEQELDQEPATSLLNNPQYRDRQINDAMSSSYFRRAPFTRSRNERHTPSAPGWLQCLPVSTGLYFLYSCDLTLLVQELLDRVYAVDAVHQPWRDLKSRIDEIRERVDIWLGSLPPDLDFTRLHDYHQAPDEMTRLAFQYHSARMMLGRPCLCRQHKEISQSTNEEYVFTKSMAVSAIKSAIQMAHLIPDEGKASDLEGICHWWCLLHYAMQTITIIVLEISYDCIHLPEEASILLQLAKKCIRWLHRMSRHSVAAHRAWQLCDSSLRRLALPMNLDVSDLPSRPHRQQPVDVNSFHFDLIEEHATAATDTEIREPITPAPGAEFDTPQLTTQAGSNAGPRRSSSLLAAAGGVDQWHFAHDRFDDSFVDLFFPEL</sequence>
<feature type="region of interest" description="Disordered" evidence="6">
    <location>
        <begin position="164"/>
        <end position="197"/>
    </location>
</feature>
<keyword evidence="4" id="KW-0804">Transcription</keyword>
<organism evidence="8 9">
    <name type="scientific">Penicillium frequentans</name>
    <dbReference type="NCBI Taxonomy" id="3151616"/>
    <lineage>
        <taxon>Eukaryota</taxon>
        <taxon>Fungi</taxon>
        <taxon>Dikarya</taxon>
        <taxon>Ascomycota</taxon>
        <taxon>Pezizomycotina</taxon>
        <taxon>Eurotiomycetes</taxon>
        <taxon>Eurotiomycetidae</taxon>
        <taxon>Eurotiales</taxon>
        <taxon>Aspergillaceae</taxon>
        <taxon>Penicillium</taxon>
    </lineage>
</organism>
<feature type="region of interest" description="Disordered" evidence="6">
    <location>
        <begin position="1"/>
        <end position="25"/>
    </location>
</feature>
<evidence type="ECO:0000256" key="6">
    <source>
        <dbReference type="SAM" id="MobiDB-lite"/>
    </source>
</evidence>
<dbReference type="Pfam" id="PF00172">
    <property type="entry name" value="Zn_clus"/>
    <property type="match status" value="1"/>
</dbReference>
<evidence type="ECO:0000256" key="3">
    <source>
        <dbReference type="ARBA" id="ARBA00023125"/>
    </source>
</evidence>
<feature type="region of interest" description="Disordered" evidence="6">
    <location>
        <begin position="788"/>
        <end position="814"/>
    </location>
</feature>
<protein>
    <submittedName>
        <fullName evidence="8">Transcriptional regulator family: Fungal Specific TF</fullName>
    </submittedName>
</protein>
<keyword evidence="5" id="KW-0539">Nucleus</keyword>
<dbReference type="CDD" id="cd00067">
    <property type="entry name" value="GAL4"/>
    <property type="match status" value="1"/>
</dbReference>
<dbReference type="EMBL" id="JAQIZZ010000001">
    <property type="protein sequence ID" value="KAJ5556107.1"/>
    <property type="molecule type" value="Genomic_DNA"/>
</dbReference>
<evidence type="ECO:0000256" key="2">
    <source>
        <dbReference type="ARBA" id="ARBA00023015"/>
    </source>
</evidence>
<dbReference type="GO" id="GO:0000981">
    <property type="term" value="F:DNA-binding transcription factor activity, RNA polymerase II-specific"/>
    <property type="evidence" value="ECO:0007669"/>
    <property type="project" value="InterPro"/>
</dbReference>
<dbReference type="InterPro" id="IPR036864">
    <property type="entry name" value="Zn2-C6_fun-type_DNA-bd_sf"/>
</dbReference>
<dbReference type="InterPro" id="IPR007219">
    <property type="entry name" value="XnlR_reg_dom"/>
</dbReference>
<dbReference type="GO" id="GO:0006351">
    <property type="term" value="P:DNA-templated transcription"/>
    <property type="evidence" value="ECO:0007669"/>
    <property type="project" value="InterPro"/>
</dbReference>
<dbReference type="PROSITE" id="PS00463">
    <property type="entry name" value="ZN2_CY6_FUNGAL_1"/>
    <property type="match status" value="1"/>
</dbReference>
<dbReference type="GO" id="GO:0003677">
    <property type="term" value="F:DNA binding"/>
    <property type="evidence" value="ECO:0007669"/>
    <property type="project" value="UniProtKB-KW"/>
</dbReference>
<dbReference type="SUPFAM" id="SSF57701">
    <property type="entry name" value="Zn2/Cys6 DNA-binding domain"/>
    <property type="match status" value="1"/>
</dbReference>
<proteinExistence type="predicted"/>
<gene>
    <name evidence="8" type="ORF">N7494_000022</name>
</gene>
<dbReference type="InterPro" id="IPR053230">
    <property type="entry name" value="Trans_reg_galc"/>
</dbReference>
<dbReference type="InterPro" id="IPR001138">
    <property type="entry name" value="Zn2Cys6_DnaBD"/>
</dbReference>
<dbReference type="PANTHER" id="PTHR47654:SF3">
    <property type="entry name" value="ZN(II)2CYS6 TRANSCRIPTION FACTOR (EUROFUNG)"/>
    <property type="match status" value="1"/>
</dbReference>
<evidence type="ECO:0000313" key="9">
    <source>
        <dbReference type="Proteomes" id="UP001220324"/>
    </source>
</evidence>
<keyword evidence="9" id="KW-1185">Reference proteome</keyword>
<dbReference type="PANTHER" id="PTHR47654">
    <property type="entry name" value="ZN(II)2CYS6 TRANSCRIPTION FACTOR (EUROFUNG)-RELATED"/>
    <property type="match status" value="1"/>
</dbReference>
<evidence type="ECO:0000256" key="5">
    <source>
        <dbReference type="ARBA" id="ARBA00023242"/>
    </source>
</evidence>
<keyword evidence="3" id="KW-0238">DNA-binding</keyword>
<reference evidence="8 9" key="1">
    <citation type="journal article" date="2023" name="IMA Fungus">
        <title>Comparative genomic study of the Penicillium genus elucidates a diverse pangenome and 15 lateral gene transfer events.</title>
        <authorList>
            <person name="Petersen C."/>
            <person name="Sorensen T."/>
            <person name="Nielsen M.R."/>
            <person name="Sondergaard T.E."/>
            <person name="Sorensen J.L."/>
            <person name="Fitzpatrick D.A."/>
            <person name="Frisvad J.C."/>
            <person name="Nielsen K.L."/>
        </authorList>
    </citation>
    <scope>NUCLEOTIDE SEQUENCE [LARGE SCALE GENOMIC DNA]</scope>
    <source>
        <strain evidence="8 9">IBT 35679</strain>
    </source>
</reference>
<dbReference type="SMART" id="SM00906">
    <property type="entry name" value="Fungal_trans"/>
    <property type="match status" value="1"/>
</dbReference>
<keyword evidence="2" id="KW-0805">Transcription regulation</keyword>
<dbReference type="GO" id="GO:0008270">
    <property type="term" value="F:zinc ion binding"/>
    <property type="evidence" value="ECO:0007669"/>
    <property type="project" value="InterPro"/>
</dbReference>
<comment type="caution">
    <text evidence="8">The sequence shown here is derived from an EMBL/GenBank/DDBJ whole genome shotgun (WGS) entry which is preliminary data.</text>
</comment>
<evidence type="ECO:0000256" key="1">
    <source>
        <dbReference type="ARBA" id="ARBA00022723"/>
    </source>
</evidence>
<evidence type="ECO:0000259" key="7">
    <source>
        <dbReference type="PROSITE" id="PS50048"/>
    </source>
</evidence>
<evidence type="ECO:0000313" key="8">
    <source>
        <dbReference type="EMBL" id="KAJ5556107.1"/>
    </source>
</evidence>
<name>A0AAD6D7E9_9EURO</name>
<dbReference type="CDD" id="cd12148">
    <property type="entry name" value="fungal_TF_MHR"/>
    <property type="match status" value="1"/>
</dbReference>
<dbReference type="SMART" id="SM00066">
    <property type="entry name" value="GAL4"/>
    <property type="match status" value="1"/>
</dbReference>
<keyword evidence="1" id="KW-0479">Metal-binding</keyword>
<feature type="domain" description="Zn(2)-C6 fungal-type" evidence="7">
    <location>
        <begin position="70"/>
        <end position="100"/>
    </location>
</feature>
<evidence type="ECO:0000256" key="4">
    <source>
        <dbReference type="ARBA" id="ARBA00023163"/>
    </source>
</evidence>
<dbReference type="PROSITE" id="PS50048">
    <property type="entry name" value="ZN2_CY6_FUNGAL_2"/>
    <property type="match status" value="1"/>
</dbReference>
<dbReference type="AlphaFoldDB" id="A0AAD6D7E9"/>